<gene>
    <name evidence="2" type="ORF">CSF007_13825</name>
    <name evidence="3" type="ORF">NCTC10476_02954</name>
</gene>
<reference evidence="2" key="1">
    <citation type="journal article" date="2015" name="Genome Announc.">
        <title>Complete Genome Sequence of Yersinia ruckeri Strain CSF007-82, Etiologic Agent of Red Mouth Disease in Salmonid Fish.</title>
        <authorList>
            <person name="Nelson M.C."/>
            <person name="LaPatra S.E."/>
            <person name="Welch T.J."/>
            <person name="Graf J."/>
        </authorList>
    </citation>
    <scope>NUCLEOTIDE SEQUENCE</scope>
    <source>
        <strain evidence="2">CSF007-82</strain>
    </source>
</reference>
<evidence type="ECO:0000313" key="4">
    <source>
        <dbReference type="Proteomes" id="UP000255169"/>
    </source>
</evidence>
<dbReference type="EMBL" id="LN681231">
    <property type="protein sequence ID" value="CEK28497.1"/>
    <property type="molecule type" value="Genomic_DNA"/>
</dbReference>
<dbReference type="Gene3D" id="1.10.238.160">
    <property type="match status" value="1"/>
</dbReference>
<dbReference type="RefSeq" id="WP_025381895.1">
    <property type="nucleotide sequence ID" value="NZ_CCYO01000004.1"/>
</dbReference>
<dbReference type="InterPro" id="IPR010260">
    <property type="entry name" value="AlpA"/>
</dbReference>
<proteinExistence type="predicted"/>
<protein>
    <submittedName>
        <fullName evidence="3">AlpA family transcriptional regulator</fullName>
    </submittedName>
    <submittedName>
        <fullName evidence="2">Phage DNA binding protein</fullName>
    </submittedName>
</protein>
<dbReference type="PANTHER" id="PTHR36154:SF1">
    <property type="entry name" value="DNA-BINDING TRANSCRIPTIONAL ACTIVATOR ALPA"/>
    <property type="match status" value="1"/>
</dbReference>
<accession>A0A0A8VFC4</accession>
<dbReference type="Proteomes" id="UP000255169">
    <property type="component" value="Unassembled WGS sequence"/>
</dbReference>
<dbReference type="Pfam" id="PF05930">
    <property type="entry name" value="Phage_AlpA"/>
    <property type="match status" value="1"/>
</dbReference>
<name>A0A0A8VFC4_YERRU</name>
<evidence type="ECO:0000313" key="2">
    <source>
        <dbReference type="EMBL" id="CEK28497.1"/>
    </source>
</evidence>
<feature type="compositionally biased region" description="Polar residues" evidence="1">
    <location>
        <begin position="1"/>
        <end position="11"/>
    </location>
</feature>
<reference evidence="3 4" key="2">
    <citation type="submission" date="2018-06" db="EMBL/GenBank/DDBJ databases">
        <authorList>
            <consortium name="Pathogen Informatics"/>
            <person name="Doyle S."/>
        </authorList>
    </citation>
    <scope>NUCLEOTIDE SEQUENCE [LARGE SCALE GENOMIC DNA]</scope>
    <source>
        <strain evidence="3 4">NCTC10476</strain>
    </source>
</reference>
<organism evidence="2">
    <name type="scientific">Yersinia ruckeri</name>
    <dbReference type="NCBI Taxonomy" id="29486"/>
    <lineage>
        <taxon>Bacteria</taxon>
        <taxon>Pseudomonadati</taxon>
        <taxon>Pseudomonadota</taxon>
        <taxon>Gammaproteobacteria</taxon>
        <taxon>Enterobacterales</taxon>
        <taxon>Yersiniaceae</taxon>
        <taxon>Yersinia</taxon>
    </lineage>
</organism>
<dbReference type="GeneID" id="82553015"/>
<evidence type="ECO:0000256" key="1">
    <source>
        <dbReference type="SAM" id="MobiDB-lite"/>
    </source>
</evidence>
<evidence type="ECO:0000313" key="3">
    <source>
        <dbReference type="EMBL" id="SUQ01585.1"/>
    </source>
</evidence>
<dbReference type="EMBL" id="UHJG01000001">
    <property type="protein sequence ID" value="SUQ01585.1"/>
    <property type="molecule type" value="Genomic_DNA"/>
</dbReference>
<dbReference type="OrthoDB" id="7064958at2"/>
<feature type="region of interest" description="Disordered" evidence="1">
    <location>
        <begin position="1"/>
        <end position="21"/>
    </location>
</feature>
<dbReference type="PANTHER" id="PTHR36154">
    <property type="entry name" value="DNA-BINDING TRANSCRIPTIONAL ACTIVATOR ALPA"/>
    <property type="match status" value="1"/>
</dbReference>
<dbReference type="InterPro" id="IPR052931">
    <property type="entry name" value="Prophage_regulatory_activator"/>
</dbReference>
<dbReference type="AlphaFoldDB" id="A0A0A8VFC4"/>
<sequence>MLAMTQQALSNTPPPMATHYPRDRFMRLPEVINTTALSRSTIYELISRDHFPAQISLGGKNVAWLASEIEGWMAERIANRQGVSA</sequence>
<keyword evidence="4" id="KW-1185">Reference proteome</keyword>